<dbReference type="RefSeq" id="XP_031557707.1">
    <property type="nucleotide sequence ID" value="XM_031701847.1"/>
</dbReference>
<dbReference type="OrthoDB" id="5954249at2759"/>
<dbReference type="GeneID" id="116294279"/>
<evidence type="ECO:0000313" key="3">
    <source>
        <dbReference type="RefSeq" id="XP_031557707.1"/>
    </source>
</evidence>
<name>A0A6P8HYL0_ACTTE</name>
<organism evidence="2 3">
    <name type="scientific">Actinia tenebrosa</name>
    <name type="common">Australian red waratah sea anemone</name>
    <dbReference type="NCBI Taxonomy" id="6105"/>
    <lineage>
        <taxon>Eukaryota</taxon>
        <taxon>Metazoa</taxon>
        <taxon>Cnidaria</taxon>
        <taxon>Anthozoa</taxon>
        <taxon>Hexacorallia</taxon>
        <taxon>Actiniaria</taxon>
        <taxon>Actiniidae</taxon>
        <taxon>Actinia</taxon>
    </lineage>
</organism>
<reference evidence="3" key="1">
    <citation type="submission" date="2025-08" db="UniProtKB">
        <authorList>
            <consortium name="RefSeq"/>
        </authorList>
    </citation>
    <scope>IDENTIFICATION</scope>
    <source>
        <tissue evidence="3">Tentacle</tissue>
    </source>
</reference>
<evidence type="ECO:0000313" key="2">
    <source>
        <dbReference type="Proteomes" id="UP000515163"/>
    </source>
</evidence>
<feature type="compositionally biased region" description="Basic and acidic residues" evidence="1">
    <location>
        <begin position="107"/>
        <end position="120"/>
    </location>
</feature>
<feature type="region of interest" description="Disordered" evidence="1">
    <location>
        <begin position="91"/>
        <end position="120"/>
    </location>
</feature>
<dbReference type="AlphaFoldDB" id="A0A6P8HYL0"/>
<gene>
    <name evidence="3" type="primary">LOC116294279</name>
</gene>
<sequence>MKPINMSLLQGQMAKKGLDWKGQIQYLDWDDDNIRLSQCKLRDREWQPKLKHQYIVLETKNWSIYLYFKEEKDWKTIKGIYIMVYPYPITQPREVHPGQRTGGGRSKKTERESYFKEVKD</sequence>
<dbReference type="Proteomes" id="UP000515163">
    <property type="component" value="Unplaced"/>
</dbReference>
<keyword evidence="2" id="KW-1185">Reference proteome</keyword>
<accession>A0A6P8HYL0</accession>
<evidence type="ECO:0000256" key="1">
    <source>
        <dbReference type="SAM" id="MobiDB-lite"/>
    </source>
</evidence>
<protein>
    <submittedName>
        <fullName evidence="3">Uncharacterized protein LOC116294279 isoform X7</fullName>
    </submittedName>
</protein>
<proteinExistence type="predicted"/>